<dbReference type="InterPro" id="IPR037066">
    <property type="entry name" value="Plug_dom_sf"/>
</dbReference>
<dbReference type="Pfam" id="PF07715">
    <property type="entry name" value="Plug"/>
    <property type="match status" value="1"/>
</dbReference>
<feature type="region of interest" description="Disordered" evidence="10">
    <location>
        <begin position="31"/>
        <end position="60"/>
    </location>
</feature>
<keyword evidence="15" id="KW-1185">Reference proteome</keyword>
<organism evidence="14 15">
    <name type="scientific">Shewanella sedimentimangrovi</name>
    <dbReference type="NCBI Taxonomy" id="2814293"/>
    <lineage>
        <taxon>Bacteria</taxon>
        <taxon>Pseudomonadati</taxon>
        <taxon>Pseudomonadota</taxon>
        <taxon>Gammaproteobacteria</taxon>
        <taxon>Alteromonadales</taxon>
        <taxon>Shewanellaceae</taxon>
        <taxon>Shewanella</taxon>
    </lineage>
</organism>
<evidence type="ECO:0000256" key="3">
    <source>
        <dbReference type="ARBA" id="ARBA00022452"/>
    </source>
</evidence>
<feature type="domain" description="TonB-dependent receptor-like beta-barrel" evidence="12">
    <location>
        <begin position="436"/>
        <end position="921"/>
    </location>
</feature>
<evidence type="ECO:0000313" key="15">
    <source>
        <dbReference type="Proteomes" id="UP000663207"/>
    </source>
</evidence>
<protein>
    <submittedName>
        <fullName evidence="14">TonB-dependent receptor</fullName>
    </submittedName>
</protein>
<evidence type="ECO:0000256" key="6">
    <source>
        <dbReference type="ARBA" id="ARBA00023136"/>
    </source>
</evidence>
<evidence type="ECO:0000256" key="1">
    <source>
        <dbReference type="ARBA" id="ARBA00004571"/>
    </source>
</evidence>
<name>A0ABX7R5L1_9GAMM</name>
<keyword evidence="6 8" id="KW-0472">Membrane</keyword>
<evidence type="ECO:0000313" key="14">
    <source>
        <dbReference type="EMBL" id="QSX38441.1"/>
    </source>
</evidence>
<reference evidence="14 15" key="1">
    <citation type="submission" date="2021-03" db="EMBL/GenBank/DDBJ databases">
        <title>Novel species identification of genus Shewanella.</title>
        <authorList>
            <person name="Liu G."/>
            <person name="Zhang Q."/>
        </authorList>
    </citation>
    <scope>NUCLEOTIDE SEQUENCE [LARGE SCALE GENOMIC DNA]</scope>
    <source>
        <strain evidence="14 15">FJAT-52962</strain>
    </source>
</reference>
<gene>
    <name evidence="14" type="ORF">JYB85_06375</name>
</gene>
<evidence type="ECO:0000256" key="8">
    <source>
        <dbReference type="PROSITE-ProRule" id="PRU01360"/>
    </source>
</evidence>
<evidence type="ECO:0000256" key="4">
    <source>
        <dbReference type="ARBA" id="ARBA00022692"/>
    </source>
</evidence>
<dbReference type="InterPro" id="IPR000531">
    <property type="entry name" value="Beta-barrel_TonB"/>
</dbReference>
<dbReference type="Gene3D" id="2.170.130.10">
    <property type="entry name" value="TonB-dependent receptor, plug domain"/>
    <property type="match status" value="1"/>
</dbReference>
<dbReference type="PANTHER" id="PTHR40980">
    <property type="entry name" value="PLUG DOMAIN-CONTAINING PROTEIN"/>
    <property type="match status" value="1"/>
</dbReference>
<dbReference type="InterPro" id="IPR039426">
    <property type="entry name" value="TonB-dep_rcpt-like"/>
</dbReference>
<dbReference type="InterPro" id="IPR010104">
    <property type="entry name" value="TonB_rcpt_bac"/>
</dbReference>
<keyword evidence="3 8" id="KW-1134">Transmembrane beta strand</keyword>
<dbReference type="RefSeq" id="WP_207381523.1">
    <property type="nucleotide sequence ID" value="NZ_CP071502.1"/>
</dbReference>
<evidence type="ECO:0000256" key="9">
    <source>
        <dbReference type="RuleBase" id="RU003357"/>
    </source>
</evidence>
<sequence length="954" mass="105568">MTLLRTQVASLALAISTALWALPSQAADVGSATKDKSQAQTNQKQQTEEAQSEENGGEMERIQVSGIRSSIKESLFLKQNATSVVDLVVADDIGKFPDENLAEALQRIPGITITRNGGEGQNILVRGLGDGYNITTLNGRKLASEFAGRDFNFDTIASELVNVLAVYKSPEARLTEGGIGAIVDIQTRKPLDMNGFTLQASAKGIHESRTGDIHPHASFIIGDQNDEGTLGALFSAVYSKKTLRADTYSADGFFDEDEGWGVDSAGVPVDTNNNGAIDEGEIYASKIPSYMYFANAQDVRERIGSTLALQWRPSDDLLLSLDGLYSRYNTDGHRYQIGFVNYDESWTPGTPLFTDASFDELGRVVKMKQTGDNTMVELLNISEPRQTDTWQLGLNAAWQPTDNWSVMADLAYSQADNKNKGDNRFIVARGFVDSIGIDYSTGNTLPDVSISPALTADQTYGAHYSYNSGTGVKDKITDLKLEASYEPDDGIISKLHFGLNYVKQSKGQDAFRSRNPSQFSRGGYYLTRDGYDFAPGQVFTQGEFELFRIPENVFVPANFDNFLEGENSVSPDPWPSFDYDALLAFYRSINSEAADASIVASQSKSGSYEVSEAVTSAFVQLTMEDELWELPYMLNLGLRGSHTQVDSSGFGYDLAKVVLDGEGQPSNNDWRQVVATEYEGSYNSLLPSINLRVNLQDDLLLRVSAAQTLSRPSLYALRTWASPDFTNRKEGLPTLSRGNPGVKAEEAYQGDVTLEWYYGDSSSLAAGVFIKDIKSFIENDENAMDVDGNRYLVSQPESGQYGAKITGYELAWQQSFEEWLPEPMDGFGIQLNYTFVDSKYDDPERLDLPFVGMSENSYNAVLYYEKYGLQGRLAYNWRSKFLVDPEAWGGPAWINAYGQLDASLSYELMENLTVFMEASNLDNNRYSGYIKRPDQVNYLERFGTQIALGIRGSF</sequence>
<dbReference type="SUPFAM" id="SSF56935">
    <property type="entry name" value="Porins"/>
    <property type="match status" value="1"/>
</dbReference>
<feature type="domain" description="TonB-dependent receptor plug" evidence="13">
    <location>
        <begin position="78"/>
        <end position="180"/>
    </location>
</feature>
<keyword evidence="11" id="KW-0732">Signal</keyword>
<keyword evidence="14" id="KW-0675">Receptor</keyword>
<dbReference type="EMBL" id="CP071502">
    <property type="protein sequence ID" value="QSX38441.1"/>
    <property type="molecule type" value="Genomic_DNA"/>
</dbReference>
<dbReference type="Gene3D" id="2.40.170.20">
    <property type="entry name" value="TonB-dependent receptor, beta-barrel domain"/>
    <property type="match status" value="1"/>
</dbReference>
<evidence type="ECO:0000259" key="12">
    <source>
        <dbReference type="Pfam" id="PF00593"/>
    </source>
</evidence>
<keyword evidence="5 9" id="KW-0798">TonB box</keyword>
<dbReference type="Proteomes" id="UP000663207">
    <property type="component" value="Chromosome"/>
</dbReference>
<feature type="signal peptide" evidence="11">
    <location>
        <begin position="1"/>
        <end position="26"/>
    </location>
</feature>
<keyword evidence="7 8" id="KW-0998">Cell outer membrane</keyword>
<proteinExistence type="inferred from homology"/>
<evidence type="ECO:0000256" key="11">
    <source>
        <dbReference type="SAM" id="SignalP"/>
    </source>
</evidence>
<evidence type="ECO:0000256" key="7">
    <source>
        <dbReference type="ARBA" id="ARBA00023237"/>
    </source>
</evidence>
<evidence type="ECO:0000256" key="2">
    <source>
        <dbReference type="ARBA" id="ARBA00022448"/>
    </source>
</evidence>
<accession>A0ABX7R5L1</accession>
<dbReference type="PANTHER" id="PTHR40980:SF3">
    <property type="entry name" value="TONB-DEPENDENT RECEPTOR-LIKE BETA-BARREL DOMAIN-CONTAINING PROTEIN"/>
    <property type="match status" value="1"/>
</dbReference>
<dbReference type="CDD" id="cd01347">
    <property type="entry name" value="ligand_gated_channel"/>
    <property type="match status" value="1"/>
</dbReference>
<dbReference type="PROSITE" id="PS52016">
    <property type="entry name" value="TONB_DEPENDENT_REC_3"/>
    <property type="match status" value="1"/>
</dbReference>
<feature type="chain" id="PRO_5046012686" evidence="11">
    <location>
        <begin position="27"/>
        <end position="954"/>
    </location>
</feature>
<dbReference type="InterPro" id="IPR012910">
    <property type="entry name" value="Plug_dom"/>
</dbReference>
<evidence type="ECO:0000259" key="13">
    <source>
        <dbReference type="Pfam" id="PF07715"/>
    </source>
</evidence>
<comment type="subcellular location">
    <subcellularLocation>
        <location evidence="1 8">Cell outer membrane</location>
        <topology evidence="1 8">Multi-pass membrane protein</topology>
    </subcellularLocation>
</comment>
<keyword evidence="4 8" id="KW-0812">Transmembrane</keyword>
<comment type="similarity">
    <text evidence="8 9">Belongs to the TonB-dependent receptor family.</text>
</comment>
<dbReference type="InterPro" id="IPR036942">
    <property type="entry name" value="Beta-barrel_TonB_sf"/>
</dbReference>
<dbReference type="Pfam" id="PF00593">
    <property type="entry name" value="TonB_dep_Rec_b-barrel"/>
    <property type="match status" value="1"/>
</dbReference>
<keyword evidence="2 8" id="KW-0813">Transport</keyword>
<evidence type="ECO:0000256" key="5">
    <source>
        <dbReference type="ARBA" id="ARBA00023077"/>
    </source>
</evidence>
<feature type="compositionally biased region" description="Polar residues" evidence="10">
    <location>
        <begin position="38"/>
        <end position="49"/>
    </location>
</feature>
<dbReference type="NCBIfam" id="TIGR01782">
    <property type="entry name" value="TonB-Xanth-Caul"/>
    <property type="match status" value="1"/>
</dbReference>
<evidence type="ECO:0000256" key="10">
    <source>
        <dbReference type="SAM" id="MobiDB-lite"/>
    </source>
</evidence>